<dbReference type="InterPro" id="IPR025746">
    <property type="entry name" value="PilX_N_dom"/>
</dbReference>
<keyword evidence="2" id="KW-0472">Membrane</keyword>
<evidence type="ECO:0000256" key="1">
    <source>
        <dbReference type="SAM" id="MobiDB-lite"/>
    </source>
</evidence>
<name>A0ABV2KD43_SPOPS</name>
<dbReference type="EMBL" id="JBEPME010000007">
    <property type="protein sequence ID" value="MET3658994.1"/>
    <property type="molecule type" value="Genomic_DNA"/>
</dbReference>
<evidence type="ECO:0000259" key="3">
    <source>
        <dbReference type="Pfam" id="PF14341"/>
    </source>
</evidence>
<dbReference type="RefSeq" id="WP_338652785.1">
    <property type="nucleotide sequence ID" value="NZ_CP146246.1"/>
</dbReference>
<evidence type="ECO:0000313" key="5">
    <source>
        <dbReference type="EMBL" id="MET3658994.1"/>
    </source>
</evidence>
<reference evidence="5 6" key="1">
    <citation type="submission" date="2024-06" db="EMBL/GenBank/DDBJ databases">
        <title>Sorghum-associated microbial communities from plants grown in Nebraska, USA.</title>
        <authorList>
            <person name="Schachtman D."/>
        </authorList>
    </citation>
    <scope>NUCLEOTIDE SEQUENCE [LARGE SCALE GENOMIC DNA]</scope>
    <source>
        <strain evidence="5 6">1288</strain>
    </source>
</reference>
<feature type="domain" description="Type 4 fimbrial biogenesis protein PilX N-terminal" evidence="3">
    <location>
        <begin position="8"/>
        <end position="58"/>
    </location>
</feature>
<organism evidence="5 6">
    <name type="scientific">Sporosarcina psychrophila</name>
    <name type="common">Bacillus psychrophilus</name>
    <dbReference type="NCBI Taxonomy" id="1476"/>
    <lineage>
        <taxon>Bacteria</taxon>
        <taxon>Bacillati</taxon>
        <taxon>Bacillota</taxon>
        <taxon>Bacilli</taxon>
        <taxon>Bacillales</taxon>
        <taxon>Caryophanaceae</taxon>
        <taxon>Sporosarcina</taxon>
    </lineage>
</organism>
<proteinExistence type="predicted"/>
<feature type="transmembrane region" description="Helical" evidence="2">
    <location>
        <begin position="12"/>
        <end position="34"/>
    </location>
</feature>
<dbReference type="InterPro" id="IPR055729">
    <property type="entry name" value="DUF7305"/>
</dbReference>
<protein>
    <recommendedName>
        <fullName evidence="7">Type 4 fimbrial biogenesis protein PilX N-terminal domain-containing protein</fullName>
    </recommendedName>
</protein>
<feature type="compositionally biased region" description="Low complexity" evidence="1">
    <location>
        <begin position="165"/>
        <end position="181"/>
    </location>
</feature>
<dbReference type="Pfam" id="PF14341">
    <property type="entry name" value="PilX_N"/>
    <property type="match status" value="1"/>
</dbReference>
<keyword evidence="2" id="KW-1133">Transmembrane helix</keyword>
<evidence type="ECO:0008006" key="7">
    <source>
        <dbReference type="Google" id="ProtNLM"/>
    </source>
</evidence>
<keyword evidence="2" id="KW-0812">Transmembrane</keyword>
<dbReference type="Proteomes" id="UP001549104">
    <property type="component" value="Unassembled WGS sequence"/>
</dbReference>
<gene>
    <name evidence="5" type="ORF">ABIC55_004113</name>
</gene>
<feature type="compositionally biased region" description="Pro residues" evidence="1">
    <location>
        <begin position="496"/>
        <end position="507"/>
    </location>
</feature>
<keyword evidence="6" id="KW-1185">Reference proteome</keyword>
<sequence length="525" mass="55254">MNSIKSEKGFTLIVVLMVLVVLSVLTTAVIGLAVNNSAMIRGERDDQSTFYIAEAGINSMIAEIEEIAKVEANKKQSIPTDQPELAKQLFNSGVKSEIKEHKFKFKLGYFQQTFGKTLAIANVSFIDELPEGLRYKIESTGSIGNKKRTLERVITISFEPNEIPGSNSGEDGNSGNSGDKGPVVNVPEGVAVFVNGKITMAGGAKIEGNIGTNQSGNKTISLSGGASVTGGVYVPKGSENGAITTTEGIKIAAPTGMTEAGMMQLPEFPAFPEYQTPNNQVIKNGNNQYGVIQNGNLSVDNWMTDNYVLKMTDNMMFNEIKLGSNYTMTIDVGDTDKVIVVDNLNVLNGHINIIGTGKLTFLVKGNITMGSGSTINNGGSVDQLGVYLQKSSNPNKPKDVKLDGAQKIFGSLYAEDANIHVTGGGGFQGNIFTGGKNVTISGGGSAQSSLILAPNADVKLTGGGNVKGAIYANTLYADGGTIVKYKKPTIETGPFAPSPEIPGPNPRPNSSGGTSHIKLDALLEL</sequence>
<feature type="region of interest" description="Disordered" evidence="1">
    <location>
        <begin position="159"/>
        <end position="183"/>
    </location>
</feature>
<comment type="caution">
    <text evidence="5">The sequence shown here is derived from an EMBL/GenBank/DDBJ whole genome shotgun (WGS) entry which is preliminary data.</text>
</comment>
<evidence type="ECO:0000313" key="6">
    <source>
        <dbReference type="Proteomes" id="UP001549104"/>
    </source>
</evidence>
<evidence type="ECO:0000256" key="2">
    <source>
        <dbReference type="SAM" id="Phobius"/>
    </source>
</evidence>
<feature type="domain" description="DUF7305" evidence="4">
    <location>
        <begin position="319"/>
        <end position="433"/>
    </location>
</feature>
<feature type="region of interest" description="Disordered" evidence="1">
    <location>
        <begin position="493"/>
        <end position="516"/>
    </location>
</feature>
<dbReference type="Pfam" id="PF23981">
    <property type="entry name" value="DUF7305"/>
    <property type="match status" value="1"/>
</dbReference>
<evidence type="ECO:0000259" key="4">
    <source>
        <dbReference type="Pfam" id="PF23981"/>
    </source>
</evidence>
<accession>A0ABV2KD43</accession>